<dbReference type="Gene3D" id="2.160.20.10">
    <property type="entry name" value="Single-stranded right-handed beta-helix, Pectin lyase-like"/>
    <property type="match status" value="1"/>
</dbReference>
<dbReference type="PROSITE" id="PS00503">
    <property type="entry name" value="PECTINESTERASE_2"/>
    <property type="match status" value="1"/>
</dbReference>
<proteinExistence type="inferred from homology"/>
<dbReference type="EMBL" id="QGKY02001250">
    <property type="protein sequence ID" value="KAF2564928.1"/>
    <property type="molecule type" value="Genomic_DNA"/>
</dbReference>
<organism evidence="10">
    <name type="scientific">Brassica cretica</name>
    <name type="common">Mustard</name>
    <dbReference type="NCBI Taxonomy" id="69181"/>
    <lineage>
        <taxon>Eukaryota</taxon>
        <taxon>Viridiplantae</taxon>
        <taxon>Streptophyta</taxon>
        <taxon>Embryophyta</taxon>
        <taxon>Tracheophyta</taxon>
        <taxon>Spermatophyta</taxon>
        <taxon>Magnoliopsida</taxon>
        <taxon>eudicotyledons</taxon>
        <taxon>Gunneridae</taxon>
        <taxon>Pentapetalae</taxon>
        <taxon>rosids</taxon>
        <taxon>malvids</taxon>
        <taxon>Brassicales</taxon>
        <taxon>Brassicaceae</taxon>
        <taxon>Brassiceae</taxon>
        <taxon>Brassica</taxon>
    </lineage>
</organism>
<accession>A0A8S9I5M6</accession>
<evidence type="ECO:0000256" key="2">
    <source>
        <dbReference type="ARBA" id="ARBA00006027"/>
    </source>
</evidence>
<feature type="chain" id="PRO_5035961858" description="Pectinesterase" evidence="7">
    <location>
        <begin position="28"/>
        <end position="489"/>
    </location>
</feature>
<dbReference type="InterPro" id="IPR000070">
    <property type="entry name" value="Pectinesterase_cat"/>
</dbReference>
<dbReference type="EC" id="3.1.1.11" evidence="7"/>
<feature type="active site" evidence="6">
    <location>
        <position position="325"/>
    </location>
</feature>
<keyword evidence="7" id="KW-0732">Signal</keyword>
<comment type="similarity">
    <text evidence="2">In the N-terminal section; belongs to the PMEI family.</text>
</comment>
<dbReference type="GO" id="GO:0004857">
    <property type="term" value="F:enzyme inhibitor activity"/>
    <property type="evidence" value="ECO:0007669"/>
    <property type="project" value="InterPro"/>
</dbReference>
<dbReference type="InterPro" id="IPR011050">
    <property type="entry name" value="Pectin_lyase_fold/virulence"/>
</dbReference>
<evidence type="ECO:0000256" key="5">
    <source>
        <dbReference type="ARBA" id="ARBA00023085"/>
    </source>
</evidence>
<evidence type="ECO:0000256" key="6">
    <source>
        <dbReference type="PROSITE-ProRule" id="PRU10040"/>
    </source>
</evidence>
<comment type="pathway">
    <text evidence="1 7">Glycan metabolism; pectin degradation; 2-dehydro-3-deoxy-D-gluconate from pectin: step 1/5.</text>
</comment>
<dbReference type="GO" id="GO:0030599">
    <property type="term" value="F:pectinesterase activity"/>
    <property type="evidence" value="ECO:0007669"/>
    <property type="project" value="UniProtKB-UniRule"/>
</dbReference>
<evidence type="ECO:0000256" key="8">
    <source>
        <dbReference type="SAM" id="MobiDB-lite"/>
    </source>
</evidence>
<dbReference type="Pfam" id="PF04043">
    <property type="entry name" value="PMEI"/>
    <property type="match status" value="1"/>
</dbReference>
<comment type="catalytic activity">
    <reaction evidence="7">
        <text>[(1-&gt;4)-alpha-D-galacturonosyl methyl ester](n) + n H2O = [(1-&gt;4)-alpha-D-galacturonosyl](n) + n methanol + n H(+)</text>
        <dbReference type="Rhea" id="RHEA:22380"/>
        <dbReference type="Rhea" id="RHEA-COMP:14570"/>
        <dbReference type="Rhea" id="RHEA-COMP:14573"/>
        <dbReference type="ChEBI" id="CHEBI:15377"/>
        <dbReference type="ChEBI" id="CHEBI:15378"/>
        <dbReference type="ChEBI" id="CHEBI:17790"/>
        <dbReference type="ChEBI" id="CHEBI:140522"/>
        <dbReference type="ChEBI" id="CHEBI:140523"/>
        <dbReference type="EC" id="3.1.1.11"/>
    </reaction>
</comment>
<gene>
    <name evidence="10" type="ORF">F2Q70_00015231</name>
</gene>
<evidence type="ECO:0000256" key="3">
    <source>
        <dbReference type="ARBA" id="ARBA00007786"/>
    </source>
</evidence>
<evidence type="ECO:0000259" key="9">
    <source>
        <dbReference type="SMART" id="SM00856"/>
    </source>
</evidence>
<reference evidence="10" key="1">
    <citation type="submission" date="2019-12" db="EMBL/GenBank/DDBJ databases">
        <title>Genome sequencing and annotation of Brassica cretica.</title>
        <authorList>
            <person name="Studholme D.J."/>
            <person name="Sarris P.F."/>
        </authorList>
    </citation>
    <scope>NUCLEOTIDE SEQUENCE</scope>
    <source>
        <strain evidence="10">PFS-102/07</strain>
        <tissue evidence="10">Leaf</tissue>
    </source>
</reference>
<protein>
    <recommendedName>
        <fullName evidence="7">Pectinesterase</fullName>
        <ecNumber evidence="7">3.1.1.11</ecNumber>
    </recommendedName>
</protein>
<keyword evidence="4 7" id="KW-0378">Hydrolase</keyword>
<evidence type="ECO:0000313" key="10">
    <source>
        <dbReference type="EMBL" id="KAF2564928.1"/>
    </source>
</evidence>
<sequence>MMHKIYLLSLHLLLLLLLCFNPLTTVADDNSTTGGIDGWCDQTPYPDPCKCYFKNHNGFLLPTQLSEFRIMLVEATMDRAISARDELAQSSRNCTDCRKQAVLADCIDLYGDTIVQLTRTLEGVSPKAGTGEGCTDFDAQTWLSTALTNTETCRRGSSDLNVSDFITPIVSNTKISNLISNCLAVNGALLPTGNNGTTTADGKGFPTWVSSKERRLLQLQSARAVRANLVVAKHGSGHVNTVQAAVDVAGRRKVTSGRYRGTSLHSQRPNIPEHGWSRERPGRALRSSSDLSIFYKCSIEGYQDTLMVHSQRQFYRGCYIYGTVDFIFGNEAVVFQNCLILPRRPLKGQANVITAQGRADPFQNTGISIHNSRIQPAPDLKPVVRTVKTYMGRPWMKYSRTVVLKTHLDSAVSPLGWSPWTEGSVFGLDTLFYAEYKNTGPGSSTKWRVRWKGFHVLNRDSDASAFIVGRFIAGTVWLPHTGVPFTSGL</sequence>
<name>A0A8S9I5M6_BRACR</name>
<evidence type="ECO:0000256" key="1">
    <source>
        <dbReference type="ARBA" id="ARBA00005184"/>
    </source>
</evidence>
<dbReference type="NCBIfam" id="TIGR01614">
    <property type="entry name" value="PME_inhib"/>
    <property type="match status" value="1"/>
</dbReference>
<keyword evidence="5 7" id="KW-0063">Aspartyl esterase</keyword>
<dbReference type="GO" id="GO:0045490">
    <property type="term" value="P:pectin catabolic process"/>
    <property type="evidence" value="ECO:0007669"/>
    <property type="project" value="UniProtKB-UniRule"/>
</dbReference>
<dbReference type="SUPFAM" id="SSF101148">
    <property type="entry name" value="Plant invertase/pectin methylesterase inhibitor"/>
    <property type="match status" value="1"/>
</dbReference>
<evidence type="ECO:0000256" key="7">
    <source>
        <dbReference type="RuleBase" id="RU000589"/>
    </source>
</evidence>
<dbReference type="SMART" id="SM00856">
    <property type="entry name" value="PMEI"/>
    <property type="match status" value="1"/>
</dbReference>
<evidence type="ECO:0000256" key="4">
    <source>
        <dbReference type="ARBA" id="ARBA00022801"/>
    </source>
</evidence>
<dbReference type="InterPro" id="IPR035513">
    <property type="entry name" value="Invertase/methylesterase_inhib"/>
</dbReference>
<comment type="similarity">
    <text evidence="3">In the C-terminal section; belongs to the pectinesterase family.</text>
</comment>
<dbReference type="InterPro" id="IPR033131">
    <property type="entry name" value="Pectinesterase_Asp_AS"/>
</dbReference>
<dbReference type="Gene3D" id="1.20.140.40">
    <property type="entry name" value="Invertase/pectin methylesterase inhibitor family protein"/>
    <property type="match status" value="1"/>
</dbReference>
<dbReference type="InterPro" id="IPR006501">
    <property type="entry name" value="Pectinesterase_inhib_dom"/>
</dbReference>
<feature type="domain" description="Pectinesterase inhibitor" evidence="9">
    <location>
        <begin position="31"/>
        <end position="185"/>
    </location>
</feature>
<dbReference type="PANTHER" id="PTHR31707">
    <property type="entry name" value="PECTINESTERASE"/>
    <property type="match status" value="1"/>
</dbReference>
<dbReference type="InterPro" id="IPR012334">
    <property type="entry name" value="Pectin_lyas_fold"/>
</dbReference>
<dbReference type="SUPFAM" id="SSF51126">
    <property type="entry name" value="Pectin lyase-like"/>
    <property type="match status" value="1"/>
</dbReference>
<dbReference type="AlphaFoldDB" id="A0A8S9I5M6"/>
<dbReference type="Pfam" id="PF01095">
    <property type="entry name" value="Pectinesterase"/>
    <property type="match status" value="1"/>
</dbReference>
<feature type="region of interest" description="Disordered" evidence="8">
    <location>
        <begin position="259"/>
        <end position="282"/>
    </location>
</feature>
<dbReference type="GO" id="GO:0042545">
    <property type="term" value="P:cell wall modification"/>
    <property type="evidence" value="ECO:0007669"/>
    <property type="project" value="UniProtKB-UniRule"/>
</dbReference>
<comment type="caution">
    <text evidence="10">The sequence shown here is derived from an EMBL/GenBank/DDBJ whole genome shotgun (WGS) entry which is preliminary data.</text>
</comment>
<feature type="signal peptide" evidence="7">
    <location>
        <begin position="1"/>
        <end position="27"/>
    </location>
</feature>
<dbReference type="CDD" id="cd15798">
    <property type="entry name" value="PMEI-like_3"/>
    <property type="match status" value="1"/>
</dbReference>